<organism evidence="2 3">
    <name type="scientific">Haloechinothrix aidingensis</name>
    <dbReference type="NCBI Taxonomy" id="2752311"/>
    <lineage>
        <taxon>Bacteria</taxon>
        <taxon>Bacillati</taxon>
        <taxon>Actinomycetota</taxon>
        <taxon>Actinomycetes</taxon>
        <taxon>Pseudonocardiales</taxon>
        <taxon>Pseudonocardiaceae</taxon>
        <taxon>Haloechinothrix</taxon>
    </lineage>
</organism>
<evidence type="ECO:0008006" key="4">
    <source>
        <dbReference type="Google" id="ProtNLM"/>
    </source>
</evidence>
<dbReference type="EMBL" id="JACCKD010000009">
    <property type="protein sequence ID" value="MBA0128085.1"/>
    <property type="molecule type" value="Genomic_DNA"/>
</dbReference>
<reference evidence="2 3" key="1">
    <citation type="submission" date="2020-07" db="EMBL/GenBank/DDBJ databases">
        <title>Genome of Haloechinothrix sp.</title>
        <authorList>
            <person name="Tang S.-K."/>
            <person name="Yang L."/>
            <person name="Zhu W.-Y."/>
        </authorList>
    </citation>
    <scope>NUCLEOTIDE SEQUENCE [LARGE SCALE GENOMIC DNA]</scope>
    <source>
        <strain evidence="2 3">YIM 98757</strain>
    </source>
</reference>
<sequence length="54" mass="5429">MGKLVGVIASVLTGLLLATGVGFGLSAVSGPDEAVDFSNPPVANDPNDVRYGNR</sequence>
<feature type="region of interest" description="Disordered" evidence="1">
    <location>
        <begin position="35"/>
        <end position="54"/>
    </location>
</feature>
<dbReference type="AlphaFoldDB" id="A0A838AG04"/>
<accession>A0A838AG04</accession>
<dbReference type="Proteomes" id="UP000582974">
    <property type="component" value="Unassembled WGS sequence"/>
</dbReference>
<proteinExistence type="predicted"/>
<evidence type="ECO:0000313" key="3">
    <source>
        <dbReference type="Proteomes" id="UP000582974"/>
    </source>
</evidence>
<gene>
    <name evidence="2" type="ORF">H0B56_21275</name>
</gene>
<comment type="caution">
    <text evidence="2">The sequence shown here is derived from an EMBL/GenBank/DDBJ whole genome shotgun (WGS) entry which is preliminary data.</text>
</comment>
<dbReference type="RefSeq" id="WP_180894870.1">
    <property type="nucleotide sequence ID" value="NZ_JACCKD010000009.1"/>
</dbReference>
<protein>
    <recommendedName>
        <fullName evidence="4">DUF2613 domain-containing protein</fullName>
    </recommendedName>
</protein>
<name>A0A838AG04_9PSEU</name>
<evidence type="ECO:0000256" key="1">
    <source>
        <dbReference type="SAM" id="MobiDB-lite"/>
    </source>
</evidence>
<keyword evidence="3" id="KW-1185">Reference proteome</keyword>
<evidence type="ECO:0000313" key="2">
    <source>
        <dbReference type="EMBL" id="MBA0128085.1"/>
    </source>
</evidence>